<dbReference type="AlphaFoldDB" id="A0A3P9JL76"/>
<reference evidence="1" key="4">
    <citation type="submission" date="2025-09" db="UniProtKB">
        <authorList>
            <consortium name="Ensembl"/>
        </authorList>
    </citation>
    <scope>IDENTIFICATION</scope>
    <source>
        <strain evidence="1">HSOK</strain>
    </source>
</reference>
<organism evidence="1 2">
    <name type="scientific">Oryzias latipes</name>
    <name type="common">Japanese rice fish</name>
    <name type="synonym">Japanese killifish</name>
    <dbReference type="NCBI Taxonomy" id="8090"/>
    <lineage>
        <taxon>Eukaryota</taxon>
        <taxon>Metazoa</taxon>
        <taxon>Chordata</taxon>
        <taxon>Craniata</taxon>
        <taxon>Vertebrata</taxon>
        <taxon>Euteleostomi</taxon>
        <taxon>Actinopterygii</taxon>
        <taxon>Neopterygii</taxon>
        <taxon>Teleostei</taxon>
        <taxon>Neoteleostei</taxon>
        <taxon>Acanthomorphata</taxon>
        <taxon>Ovalentaria</taxon>
        <taxon>Atherinomorphae</taxon>
        <taxon>Beloniformes</taxon>
        <taxon>Adrianichthyidae</taxon>
        <taxon>Oryziinae</taxon>
        <taxon>Oryzias</taxon>
    </lineage>
</organism>
<reference evidence="1 2" key="2">
    <citation type="submission" date="2017-04" db="EMBL/GenBank/DDBJ databases">
        <title>CpG methylation of centromeres and impact of large insertions on vertebrate speciation.</title>
        <authorList>
            <person name="Ichikawa K."/>
            <person name="Yoshimura J."/>
            <person name="Morishita S."/>
        </authorList>
    </citation>
    <scope>NUCLEOTIDE SEQUENCE</scope>
    <source>
        <strain evidence="1 2">HSOK</strain>
    </source>
</reference>
<evidence type="ECO:0000313" key="2">
    <source>
        <dbReference type="Proteomes" id="UP000265200"/>
    </source>
</evidence>
<dbReference type="Proteomes" id="UP000265200">
    <property type="component" value="Chromosome 18"/>
</dbReference>
<dbReference type="Ensembl" id="ENSORLT00015034631.1">
    <property type="protein sequence ID" value="ENSORLP00015033042.1"/>
    <property type="gene ID" value="ENSORLG00015018221.1"/>
</dbReference>
<dbReference type="SUPFAM" id="SSF46689">
    <property type="entry name" value="Homeodomain-like"/>
    <property type="match status" value="1"/>
</dbReference>
<dbReference type="InterPro" id="IPR036388">
    <property type="entry name" value="WH-like_DNA-bd_sf"/>
</dbReference>
<evidence type="ECO:0000313" key="1">
    <source>
        <dbReference type="Ensembl" id="ENSORLP00015033042.1"/>
    </source>
</evidence>
<sequence>MIRSGVNTQQGKQSGNGHLKISKALHISQNTIAKVIQKFKKDGSATILQRQPGRPRKLTSRQKRLLMRRLKKIAMNGMHGYHPRRMPFLKPMHIKVRLESAEDSFLCSDEIKIPVFGTNGFKSVWRQKGEDFKEKCMVPLSFSLQKKPNIYHI</sequence>
<accession>A0A3P9JL76</accession>
<name>A0A3P9JL76_ORYLA</name>
<dbReference type="InterPro" id="IPR009057">
    <property type="entry name" value="Homeodomain-like_sf"/>
</dbReference>
<protein>
    <recommendedName>
        <fullName evidence="3">Transposase Tc1-like domain-containing protein</fullName>
    </recommendedName>
</protein>
<reference evidence="1" key="3">
    <citation type="submission" date="2025-08" db="UniProtKB">
        <authorList>
            <consortium name="Ensembl"/>
        </authorList>
    </citation>
    <scope>IDENTIFICATION</scope>
    <source>
        <strain evidence="1">HSOK</strain>
    </source>
</reference>
<reference key="1">
    <citation type="journal article" date="2007" name="Nature">
        <title>The medaka draft genome and insights into vertebrate genome evolution.</title>
        <authorList>
            <person name="Kasahara M."/>
            <person name="Naruse K."/>
            <person name="Sasaki S."/>
            <person name="Nakatani Y."/>
            <person name="Qu W."/>
            <person name="Ahsan B."/>
            <person name="Yamada T."/>
            <person name="Nagayasu Y."/>
            <person name="Doi K."/>
            <person name="Kasai Y."/>
            <person name="Jindo T."/>
            <person name="Kobayashi D."/>
            <person name="Shimada A."/>
            <person name="Toyoda A."/>
            <person name="Kuroki Y."/>
            <person name="Fujiyama A."/>
            <person name="Sasaki T."/>
            <person name="Shimizu A."/>
            <person name="Asakawa S."/>
            <person name="Shimizu N."/>
            <person name="Hashimoto S."/>
            <person name="Yang J."/>
            <person name="Lee Y."/>
            <person name="Matsushima K."/>
            <person name="Sugano S."/>
            <person name="Sakaizumi M."/>
            <person name="Narita T."/>
            <person name="Ohishi K."/>
            <person name="Haga S."/>
            <person name="Ohta F."/>
            <person name="Nomoto H."/>
            <person name="Nogata K."/>
            <person name="Morishita T."/>
            <person name="Endo T."/>
            <person name="Shin-I T."/>
            <person name="Takeda H."/>
            <person name="Morishita S."/>
            <person name="Kohara Y."/>
        </authorList>
    </citation>
    <scope>NUCLEOTIDE SEQUENCE [LARGE SCALE GENOMIC DNA]</scope>
    <source>
        <strain>Hd-rR</strain>
    </source>
</reference>
<proteinExistence type="predicted"/>
<dbReference type="Gene3D" id="1.10.10.10">
    <property type="entry name" value="Winged helix-like DNA-binding domain superfamily/Winged helix DNA-binding domain"/>
    <property type="match status" value="1"/>
</dbReference>
<evidence type="ECO:0008006" key="3">
    <source>
        <dbReference type="Google" id="ProtNLM"/>
    </source>
</evidence>